<evidence type="ECO:0000256" key="3">
    <source>
        <dbReference type="ARBA" id="ARBA00022781"/>
    </source>
</evidence>
<evidence type="ECO:0000256" key="4">
    <source>
        <dbReference type="ARBA" id="ARBA00023065"/>
    </source>
</evidence>
<name>A0A6B0S366_9CETA</name>
<dbReference type="Pfam" id="PF00213">
    <property type="entry name" value="OSCP"/>
    <property type="match status" value="1"/>
</dbReference>
<dbReference type="InterPro" id="IPR000711">
    <property type="entry name" value="ATPase_OSCP/dsu"/>
</dbReference>
<dbReference type="EMBL" id="VBQZ03000173">
    <property type="protein sequence ID" value="MXQ96740.1"/>
    <property type="molecule type" value="Genomic_DNA"/>
</dbReference>
<dbReference type="AlphaFoldDB" id="A0A6B0S366"/>
<gene>
    <name evidence="7" type="ORF">E5288_WYG020477</name>
</gene>
<keyword evidence="3" id="KW-0375">Hydrogen ion transport</keyword>
<evidence type="ECO:0000313" key="7">
    <source>
        <dbReference type="EMBL" id="MXQ96740.1"/>
    </source>
</evidence>
<keyword evidence="6" id="KW-0066">ATP synthesis</keyword>
<dbReference type="PRINTS" id="PR00125">
    <property type="entry name" value="ATPASEDELTA"/>
</dbReference>
<keyword evidence="4" id="KW-0406">Ion transport</keyword>
<dbReference type="GO" id="GO:0046933">
    <property type="term" value="F:proton-transporting ATP synthase activity, rotational mechanism"/>
    <property type="evidence" value="ECO:0007669"/>
    <property type="project" value="InterPro"/>
</dbReference>
<proteinExistence type="predicted"/>
<organism evidence="7 8">
    <name type="scientific">Bos mutus</name>
    <name type="common">wild yak</name>
    <dbReference type="NCBI Taxonomy" id="72004"/>
    <lineage>
        <taxon>Eukaryota</taxon>
        <taxon>Metazoa</taxon>
        <taxon>Chordata</taxon>
        <taxon>Craniata</taxon>
        <taxon>Vertebrata</taxon>
        <taxon>Euteleostomi</taxon>
        <taxon>Mammalia</taxon>
        <taxon>Eutheria</taxon>
        <taxon>Laurasiatheria</taxon>
        <taxon>Artiodactyla</taxon>
        <taxon>Ruminantia</taxon>
        <taxon>Pecora</taxon>
        <taxon>Bovidae</taxon>
        <taxon>Bovinae</taxon>
        <taxon>Bos</taxon>
    </lineage>
</organism>
<evidence type="ECO:0000256" key="2">
    <source>
        <dbReference type="ARBA" id="ARBA00022448"/>
    </source>
</evidence>
<protein>
    <submittedName>
        <fullName evidence="7">Uncharacterized protein</fullName>
    </submittedName>
</protein>
<accession>A0A6B0S366</accession>
<comment type="subcellular location">
    <subcellularLocation>
        <location evidence="1">Membrane</location>
    </subcellularLocation>
</comment>
<keyword evidence="8" id="KW-1185">Reference proteome</keyword>
<sequence length="142" mass="15546">MKPLLEVKAVLKSFLSKGPALKLEVKMDPSVMGGMTVPIGEKYVEMSANTKIQKLSSTDDPSWQLLRGHTAALCWSGSRNHTPKTRPTVPSVLTQRAVPEPHLRHPAVSPYLCSCSGPQCHCLHPGTRPRAEKGPLAYDFHP</sequence>
<reference evidence="7" key="1">
    <citation type="submission" date="2019-10" db="EMBL/GenBank/DDBJ databases">
        <title>The sequence and de novo assembly of the wild yak genome.</title>
        <authorList>
            <person name="Liu Y."/>
        </authorList>
    </citation>
    <scope>NUCLEOTIDE SEQUENCE [LARGE SCALE GENOMIC DNA]</scope>
    <source>
        <strain evidence="7">WY2019</strain>
    </source>
</reference>
<evidence type="ECO:0000256" key="1">
    <source>
        <dbReference type="ARBA" id="ARBA00004370"/>
    </source>
</evidence>
<dbReference type="GO" id="GO:0016020">
    <property type="term" value="C:membrane"/>
    <property type="evidence" value="ECO:0007669"/>
    <property type="project" value="UniProtKB-SubCell"/>
</dbReference>
<evidence type="ECO:0000313" key="8">
    <source>
        <dbReference type="Proteomes" id="UP000322234"/>
    </source>
</evidence>
<keyword evidence="5" id="KW-0472">Membrane</keyword>
<evidence type="ECO:0000256" key="6">
    <source>
        <dbReference type="ARBA" id="ARBA00023310"/>
    </source>
</evidence>
<dbReference type="Proteomes" id="UP000322234">
    <property type="component" value="Unassembled WGS sequence"/>
</dbReference>
<keyword evidence="2" id="KW-0813">Transport</keyword>
<evidence type="ECO:0000256" key="5">
    <source>
        <dbReference type="ARBA" id="ARBA00023136"/>
    </source>
</evidence>
<comment type="caution">
    <text evidence="7">The sequence shown here is derived from an EMBL/GenBank/DDBJ whole genome shotgun (WGS) entry which is preliminary data.</text>
</comment>